<proteinExistence type="predicted"/>
<dbReference type="PANTHER" id="PTHR46497:SF1">
    <property type="entry name" value="THIOREDOXIN DOMAIN-CONTAINING PROTEIN 11"/>
    <property type="match status" value="1"/>
</dbReference>
<keyword evidence="1" id="KW-0472">Membrane</keyword>
<dbReference type="Gene3D" id="3.40.30.10">
    <property type="entry name" value="Glutaredoxin"/>
    <property type="match status" value="1"/>
</dbReference>
<evidence type="ECO:0000313" key="2">
    <source>
        <dbReference type="EMBL" id="CAD2141892.1"/>
    </source>
</evidence>
<dbReference type="Proteomes" id="UP000580250">
    <property type="component" value="Unassembled WGS sequence"/>
</dbReference>
<dbReference type="AlphaFoldDB" id="A0A6V7U123"/>
<sequence length="818" mass="96554">MCENYSEQQLPETSFCYIEDLVKQQINEAIQESIPRLLESEKGDRKSFFAKLKTILLQKLNSRYELSMPNIFVFVLFFWTLFYTFRNSRFFAISFPDREAPLPSPFFKNSEGLLKDFYDGNISEFETLRFNAEFTIVMLYAPWDFRCKLFRSSFLYVAGLFKEINEIKFIAVNCNYYKGRCRSMYKLLAFPVIFAQTQYNQPIIFNQFLSSERLYSWIINLLFPFNIVNSEENLNKLILNFEFVVIGHFEFNSISFQLPRSYSVFVNSIYYLNNRRASLAFGLILNKTIGSTLNISLNQLNIYSLNSNNLLKIDSFEINSTQKTQNVVDWINKCLGNFEEKIVKEIEIDDGESPSKSDALFKKLNSSTFNVVLFTNLIGLRQQSSSLIALRNIAKIINYCPSDSNKLELNELPQFSSKNNLNNFIQKYRNLCLIKEEKIIFCCKYYQNLCINYSFKEYIQQIYGRFNCLKIFEIYPKYLLNLYCQSFKNIRKHQKTQNSTSIINLLGLRQQYLNCQLIKLLKKKFNYLFKKEEFLEEEKNNLNLLFGINCKLNKTFGFLTIDKRIGNYFMKKWGNYEEDERKDSIAIISREDEKIFWLKGEGKEGLNINSISQFISNFLNSSLEWIPKNEVLPSSKIKNKKGTSVLNKLNFELFNEEILKKENRSFDAVIFFSGGNWHGPSKTVLHLFHQVKIYFDNFREDIKFYLFDASKNSLPWAYKFDRLPVVGFFPSFIPNESNLFPKELAFTFPNLIGFLLPRLNKLFKLKIAFELCSTTNYCLNKNVKNIENLILNINKDLKLFGKLKRRKRSDLITKYIKR</sequence>
<organism evidence="2 3">
    <name type="scientific">Meloidogyne enterolobii</name>
    <name type="common">Root-knot nematode worm</name>
    <name type="synonym">Meloidogyne mayaguensis</name>
    <dbReference type="NCBI Taxonomy" id="390850"/>
    <lineage>
        <taxon>Eukaryota</taxon>
        <taxon>Metazoa</taxon>
        <taxon>Ecdysozoa</taxon>
        <taxon>Nematoda</taxon>
        <taxon>Chromadorea</taxon>
        <taxon>Rhabditida</taxon>
        <taxon>Tylenchina</taxon>
        <taxon>Tylenchomorpha</taxon>
        <taxon>Tylenchoidea</taxon>
        <taxon>Meloidogynidae</taxon>
        <taxon>Meloidogyninae</taxon>
        <taxon>Meloidogyne</taxon>
    </lineage>
</organism>
<evidence type="ECO:0000313" key="3">
    <source>
        <dbReference type="Proteomes" id="UP000580250"/>
    </source>
</evidence>
<comment type="caution">
    <text evidence="2">The sequence shown here is derived from an EMBL/GenBank/DDBJ whole genome shotgun (WGS) entry which is preliminary data.</text>
</comment>
<dbReference type="InterPro" id="IPR036249">
    <property type="entry name" value="Thioredoxin-like_sf"/>
</dbReference>
<gene>
    <name evidence="2" type="ORF">MENT_LOCUS7007</name>
</gene>
<dbReference type="OrthoDB" id="1910803at2759"/>
<name>A0A6V7U123_MELEN</name>
<dbReference type="EMBL" id="CAJEWN010000028">
    <property type="protein sequence ID" value="CAD2141892.1"/>
    <property type="molecule type" value="Genomic_DNA"/>
</dbReference>
<accession>A0A6V7U123</accession>
<keyword evidence="1" id="KW-0812">Transmembrane</keyword>
<dbReference type="SUPFAM" id="SSF52833">
    <property type="entry name" value="Thioredoxin-like"/>
    <property type="match status" value="1"/>
</dbReference>
<feature type="transmembrane region" description="Helical" evidence="1">
    <location>
        <begin position="66"/>
        <end position="85"/>
    </location>
</feature>
<evidence type="ECO:0000256" key="1">
    <source>
        <dbReference type="SAM" id="Phobius"/>
    </source>
</evidence>
<protein>
    <submittedName>
        <fullName evidence="2">Uncharacterized protein</fullName>
    </submittedName>
</protein>
<keyword evidence="1" id="KW-1133">Transmembrane helix</keyword>
<reference evidence="2 3" key="1">
    <citation type="submission" date="2020-08" db="EMBL/GenBank/DDBJ databases">
        <authorList>
            <person name="Koutsovoulos G."/>
            <person name="Danchin GJ E."/>
        </authorList>
    </citation>
    <scope>NUCLEOTIDE SEQUENCE [LARGE SCALE GENOMIC DNA]</scope>
</reference>
<dbReference type="PANTHER" id="PTHR46497">
    <property type="entry name" value="THIOREDOXIN DOMAIN-CONTAINING PROTEIN 11"/>
    <property type="match status" value="1"/>
</dbReference>
<dbReference type="InterPro" id="IPR052792">
    <property type="entry name" value="Thioredoxin_dom-contain_11"/>
</dbReference>